<dbReference type="KEGG" id="glz:GLAREA_06821"/>
<protein>
    <submittedName>
        <fullName evidence="3">Uncharacterized protein</fullName>
    </submittedName>
</protein>
<dbReference type="HOGENOM" id="CLU_511953_0_0_1"/>
<feature type="transmembrane region" description="Helical" evidence="2">
    <location>
        <begin position="29"/>
        <end position="51"/>
    </location>
</feature>
<dbReference type="AlphaFoldDB" id="S3E635"/>
<feature type="transmembrane region" description="Helical" evidence="2">
    <location>
        <begin position="110"/>
        <end position="132"/>
    </location>
</feature>
<gene>
    <name evidence="3" type="ORF">GLAREA_06821</name>
</gene>
<keyword evidence="2" id="KW-0812">Transmembrane</keyword>
<feature type="transmembrane region" description="Helical" evidence="2">
    <location>
        <begin position="144"/>
        <end position="168"/>
    </location>
</feature>
<feature type="region of interest" description="Disordered" evidence="1">
    <location>
        <begin position="267"/>
        <end position="319"/>
    </location>
</feature>
<dbReference type="RefSeq" id="XP_008078960.1">
    <property type="nucleotide sequence ID" value="XM_008080769.1"/>
</dbReference>
<keyword evidence="4" id="KW-1185">Reference proteome</keyword>
<evidence type="ECO:0000313" key="4">
    <source>
        <dbReference type="Proteomes" id="UP000016922"/>
    </source>
</evidence>
<dbReference type="eggNOG" id="ENOG502T4ND">
    <property type="taxonomic scope" value="Eukaryota"/>
</dbReference>
<evidence type="ECO:0000256" key="2">
    <source>
        <dbReference type="SAM" id="Phobius"/>
    </source>
</evidence>
<organism evidence="3 4">
    <name type="scientific">Glarea lozoyensis (strain ATCC 20868 / MF5171)</name>
    <dbReference type="NCBI Taxonomy" id="1116229"/>
    <lineage>
        <taxon>Eukaryota</taxon>
        <taxon>Fungi</taxon>
        <taxon>Dikarya</taxon>
        <taxon>Ascomycota</taxon>
        <taxon>Pezizomycotina</taxon>
        <taxon>Leotiomycetes</taxon>
        <taxon>Helotiales</taxon>
        <taxon>Helotiaceae</taxon>
        <taxon>Glarea</taxon>
    </lineage>
</organism>
<reference evidence="3 4" key="1">
    <citation type="journal article" date="2013" name="BMC Genomics">
        <title>Genomics-driven discovery of the pneumocandin biosynthetic gene cluster in the fungus Glarea lozoyensis.</title>
        <authorList>
            <person name="Chen L."/>
            <person name="Yue Q."/>
            <person name="Zhang X."/>
            <person name="Xiang M."/>
            <person name="Wang C."/>
            <person name="Li S."/>
            <person name="Che Y."/>
            <person name="Ortiz-Lopez F.J."/>
            <person name="Bills G.F."/>
            <person name="Liu X."/>
            <person name="An Z."/>
        </authorList>
    </citation>
    <scope>NUCLEOTIDE SEQUENCE [LARGE SCALE GENOMIC DNA]</scope>
    <source>
        <strain evidence="4">ATCC 20868 / MF5171</strain>
    </source>
</reference>
<keyword evidence="2" id="KW-1133">Transmembrane helix</keyword>
<name>S3E635_GLAL2</name>
<accession>S3E635</accession>
<dbReference type="GeneID" id="19465874"/>
<feature type="compositionally biased region" description="Polar residues" evidence="1">
    <location>
        <begin position="298"/>
        <end position="319"/>
    </location>
</feature>
<evidence type="ECO:0000256" key="1">
    <source>
        <dbReference type="SAM" id="MobiDB-lite"/>
    </source>
</evidence>
<evidence type="ECO:0000313" key="3">
    <source>
        <dbReference type="EMBL" id="EPE33808.1"/>
    </source>
</evidence>
<sequence length="532" mass="59030">MADEKCSAVEIVTVQAEEEPSRTVRILQPNIVCFTITILAVCSITGMSVGATTFKSQSVQSTMIVASQASVLTSSICTIAYILVHVVAAYRNQAVGIIRPPVLKLHGACFIIARINFVLWMITLVLTCVTLSQRAGDTKDRQNLRVESVGVVMSCFSFVAMGVILTSLEACQYPFQPPAILEIEKEIIAPASPYGNDAMDGFRTLAINRRTPIQRLPSSRLTSLKTKPLPRAPSSIILEESERPLTPLLPMAEIPRQRGWGEEWRHLARPPTNRGLKKSDSAISGSSRSSWERKESRTITPGSSISNIKRRSPLSTVRSANSPDVFEQLELRYCPLAIPAPHEWNLSRTASLPELLPVARIQDLQRRSSVESKSFPVCQAPLPLSGHQRPQKRSRYLMKRRVPNPRSSNNCQISIDQERVAEEYVKTVETFSISRSLSAFDASSQEQKPDNGRERKTVPCWSSFYQKLGPQERYRESGSAPIARSHSATGSRELWALTSNPPDAEEQEIPKIAPLRRLSLGDISLSLGKIFT</sequence>
<proteinExistence type="predicted"/>
<dbReference type="Proteomes" id="UP000016922">
    <property type="component" value="Unassembled WGS sequence"/>
</dbReference>
<dbReference type="EMBL" id="KE145357">
    <property type="protein sequence ID" value="EPE33808.1"/>
    <property type="molecule type" value="Genomic_DNA"/>
</dbReference>
<dbReference type="OrthoDB" id="3531381at2759"/>
<keyword evidence="2" id="KW-0472">Membrane</keyword>